<sequence>MEGTKCNVIDVSSKTVKILALLPSVLFASYHLLRNLVFLQRLQMSMGMDILFVHISHPLGAETIIFCERNKDHPKLASGQSQKDN</sequence>
<protein>
    <submittedName>
        <fullName evidence="2">Uncharacterized protein</fullName>
    </submittedName>
</protein>
<dbReference type="Proteomes" id="UP000230069">
    <property type="component" value="Unassembled WGS sequence"/>
</dbReference>
<reference evidence="2 3" key="1">
    <citation type="submission" date="2017-09" db="EMBL/GenBank/DDBJ databases">
        <title>WGS assembly of Aquilegia coerulea Goldsmith.</title>
        <authorList>
            <person name="Hodges S."/>
            <person name="Kramer E."/>
            <person name="Nordborg M."/>
            <person name="Tomkins J."/>
            <person name="Borevitz J."/>
            <person name="Derieg N."/>
            <person name="Yan J."/>
            <person name="Mihaltcheva S."/>
            <person name="Hayes R.D."/>
            <person name="Rokhsar D."/>
        </authorList>
    </citation>
    <scope>NUCLEOTIDE SEQUENCE [LARGE SCALE GENOMIC DNA]</scope>
    <source>
        <strain evidence="3">cv. Goldsmith</strain>
    </source>
</reference>
<dbReference type="AlphaFoldDB" id="A0A2G5CNV3"/>
<keyword evidence="1" id="KW-1133">Transmembrane helix</keyword>
<keyword evidence="1" id="KW-0812">Transmembrane</keyword>
<organism evidence="2 3">
    <name type="scientific">Aquilegia coerulea</name>
    <name type="common">Rocky mountain columbine</name>
    <dbReference type="NCBI Taxonomy" id="218851"/>
    <lineage>
        <taxon>Eukaryota</taxon>
        <taxon>Viridiplantae</taxon>
        <taxon>Streptophyta</taxon>
        <taxon>Embryophyta</taxon>
        <taxon>Tracheophyta</taxon>
        <taxon>Spermatophyta</taxon>
        <taxon>Magnoliopsida</taxon>
        <taxon>Ranunculales</taxon>
        <taxon>Ranunculaceae</taxon>
        <taxon>Thalictroideae</taxon>
        <taxon>Aquilegia</taxon>
    </lineage>
</organism>
<keyword evidence="3" id="KW-1185">Reference proteome</keyword>
<keyword evidence="1" id="KW-0472">Membrane</keyword>
<gene>
    <name evidence="2" type="ORF">AQUCO_04200003v1</name>
</gene>
<accession>A0A2G5CNV3</accession>
<evidence type="ECO:0000313" key="2">
    <source>
        <dbReference type="EMBL" id="PIA32961.1"/>
    </source>
</evidence>
<dbReference type="EMBL" id="KZ305059">
    <property type="protein sequence ID" value="PIA32961.1"/>
    <property type="molecule type" value="Genomic_DNA"/>
</dbReference>
<evidence type="ECO:0000256" key="1">
    <source>
        <dbReference type="SAM" id="Phobius"/>
    </source>
</evidence>
<feature type="transmembrane region" description="Helical" evidence="1">
    <location>
        <begin position="18"/>
        <end position="39"/>
    </location>
</feature>
<name>A0A2G5CNV3_AQUCA</name>
<evidence type="ECO:0000313" key="3">
    <source>
        <dbReference type="Proteomes" id="UP000230069"/>
    </source>
</evidence>
<proteinExistence type="predicted"/>
<dbReference type="InParanoid" id="A0A2G5CNV3"/>